<keyword evidence="1" id="KW-0540">Nuclease</keyword>
<dbReference type="AlphaFoldDB" id="A0AAV2Q7X4"/>
<dbReference type="Gene3D" id="3.30.420.10">
    <property type="entry name" value="Ribonuclease H-like superfamily/Ribonuclease H"/>
    <property type="match status" value="1"/>
</dbReference>
<organism evidence="5 6">
    <name type="scientific">Meganyctiphanes norvegica</name>
    <name type="common">Northern krill</name>
    <name type="synonym">Thysanopoda norvegica</name>
    <dbReference type="NCBI Taxonomy" id="48144"/>
    <lineage>
        <taxon>Eukaryota</taxon>
        <taxon>Metazoa</taxon>
        <taxon>Ecdysozoa</taxon>
        <taxon>Arthropoda</taxon>
        <taxon>Crustacea</taxon>
        <taxon>Multicrustacea</taxon>
        <taxon>Malacostraca</taxon>
        <taxon>Eumalacostraca</taxon>
        <taxon>Eucarida</taxon>
        <taxon>Euphausiacea</taxon>
        <taxon>Euphausiidae</taxon>
        <taxon>Meganyctiphanes</taxon>
    </lineage>
</organism>
<keyword evidence="3" id="KW-0269">Exonuclease</keyword>
<dbReference type="EMBL" id="CAXKWB010004717">
    <property type="protein sequence ID" value="CAL4075035.1"/>
    <property type="molecule type" value="Genomic_DNA"/>
</dbReference>
<dbReference type="GO" id="GO:0003676">
    <property type="term" value="F:nucleic acid binding"/>
    <property type="evidence" value="ECO:0007669"/>
    <property type="project" value="InterPro"/>
</dbReference>
<comment type="caution">
    <text evidence="5">The sequence shown here is derived from an EMBL/GenBank/DDBJ whole genome shotgun (WGS) entry which is preliminary data.</text>
</comment>
<dbReference type="Gene3D" id="1.10.720.30">
    <property type="entry name" value="SAP domain"/>
    <property type="match status" value="1"/>
</dbReference>
<dbReference type="Proteomes" id="UP001497623">
    <property type="component" value="Unassembled WGS sequence"/>
</dbReference>
<accession>A0AAV2Q7X4</accession>
<dbReference type="SUPFAM" id="SSF53098">
    <property type="entry name" value="Ribonuclease H-like"/>
    <property type="match status" value="1"/>
</dbReference>
<name>A0AAV2Q7X4_MEGNR</name>
<dbReference type="InterPro" id="IPR051274">
    <property type="entry name" value="3-5_Exoribonuclease"/>
</dbReference>
<dbReference type="GO" id="GO:0000175">
    <property type="term" value="F:3'-5'-RNA exonuclease activity"/>
    <property type="evidence" value="ECO:0007669"/>
    <property type="project" value="InterPro"/>
</dbReference>
<keyword evidence="6" id="KW-1185">Reference proteome</keyword>
<reference evidence="5 6" key="1">
    <citation type="submission" date="2024-05" db="EMBL/GenBank/DDBJ databases">
        <authorList>
            <person name="Wallberg A."/>
        </authorList>
    </citation>
    <scope>NUCLEOTIDE SEQUENCE [LARGE SCALE GENOMIC DNA]</scope>
</reference>
<dbReference type="InterPro" id="IPR013520">
    <property type="entry name" value="Ribonucl_H"/>
</dbReference>
<gene>
    <name evidence="5" type="ORF">MNOR_LOCUS9680</name>
</gene>
<feature type="non-terminal residue" evidence="5">
    <location>
        <position position="348"/>
    </location>
</feature>
<protein>
    <recommendedName>
        <fullName evidence="4">Exonuclease domain-containing protein</fullName>
    </recommendedName>
</protein>
<sequence length="348" mass="40588">MSDMKYMKCGSCKRMLDMSESTSNIVFPGFIKDCEQKLTKKDIQKNKKNFSDKNREVNKMNECELREKLSELNLEERGILEILQKRLKHFYKINQFSEADTKDSDNLNLFYDNIVVIDFEATCEEVKPLGYKHEIIEFPAVLINVQSMKIISEFHSYIQPVINPKLTDFCTQLTGISQENVENSPMFPEVMHQFENWLKENNLNFEGGVCRSFAIATDSPCDMGYFLLQHCNDSLHSFPEWAKHWINIKKGFCNFYKTGREPLSHMLEKLGLEFEGRPHSGMDDARNIARIVITLLKDGCYLRLNEKIQLDEDGKPDAGQRHVCNLTNEDFEHLRDIKKDKITEINED</sequence>
<dbReference type="Pfam" id="PF00929">
    <property type="entry name" value="RNase_T"/>
    <property type="match status" value="1"/>
</dbReference>
<dbReference type="PANTHER" id="PTHR23044">
    <property type="entry name" value="3'-5' EXONUCLEASE ERI1-RELATED"/>
    <property type="match status" value="1"/>
</dbReference>
<dbReference type="InterPro" id="IPR012337">
    <property type="entry name" value="RNaseH-like_sf"/>
</dbReference>
<dbReference type="SMART" id="SM00479">
    <property type="entry name" value="EXOIII"/>
    <property type="match status" value="1"/>
</dbReference>
<evidence type="ECO:0000313" key="5">
    <source>
        <dbReference type="EMBL" id="CAL4075035.1"/>
    </source>
</evidence>
<evidence type="ECO:0000256" key="3">
    <source>
        <dbReference type="ARBA" id="ARBA00022839"/>
    </source>
</evidence>
<keyword evidence="2" id="KW-0378">Hydrolase</keyword>
<feature type="domain" description="Exonuclease" evidence="4">
    <location>
        <begin position="113"/>
        <end position="301"/>
    </location>
</feature>
<dbReference type="InterPro" id="IPR036397">
    <property type="entry name" value="RNaseH_sf"/>
</dbReference>
<dbReference type="FunFam" id="3.30.420.10:FF:000034">
    <property type="entry name" value="3'-5' exoribonuclease 1"/>
    <property type="match status" value="1"/>
</dbReference>
<evidence type="ECO:0000313" key="6">
    <source>
        <dbReference type="Proteomes" id="UP001497623"/>
    </source>
</evidence>
<dbReference type="CDD" id="cd06133">
    <property type="entry name" value="ERI-1_3'hExo_like"/>
    <property type="match status" value="1"/>
</dbReference>
<dbReference type="InterPro" id="IPR047201">
    <property type="entry name" value="ERI-1_3'hExo-like"/>
</dbReference>
<dbReference type="InterPro" id="IPR036361">
    <property type="entry name" value="SAP_dom_sf"/>
</dbReference>
<proteinExistence type="predicted"/>
<evidence type="ECO:0000259" key="4">
    <source>
        <dbReference type="SMART" id="SM00479"/>
    </source>
</evidence>
<dbReference type="PANTHER" id="PTHR23044:SF61">
    <property type="entry name" value="3'-5' EXORIBONUCLEASE 1-RELATED"/>
    <property type="match status" value="1"/>
</dbReference>
<evidence type="ECO:0000256" key="2">
    <source>
        <dbReference type="ARBA" id="ARBA00022801"/>
    </source>
</evidence>
<dbReference type="GO" id="GO:0005737">
    <property type="term" value="C:cytoplasm"/>
    <property type="evidence" value="ECO:0007669"/>
    <property type="project" value="TreeGrafter"/>
</dbReference>
<evidence type="ECO:0000256" key="1">
    <source>
        <dbReference type="ARBA" id="ARBA00022722"/>
    </source>
</evidence>